<organism evidence="2 3">
    <name type="scientific">Oreochromis aureus</name>
    <name type="common">Israeli tilapia</name>
    <name type="synonym">Chromis aureus</name>
    <dbReference type="NCBI Taxonomy" id="47969"/>
    <lineage>
        <taxon>Eukaryota</taxon>
        <taxon>Metazoa</taxon>
        <taxon>Chordata</taxon>
        <taxon>Craniata</taxon>
        <taxon>Vertebrata</taxon>
        <taxon>Euteleostomi</taxon>
        <taxon>Actinopterygii</taxon>
        <taxon>Neopterygii</taxon>
        <taxon>Teleostei</taxon>
        <taxon>Neoteleostei</taxon>
        <taxon>Acanthomorphata</taxon>
        <taxon>Ovalentaria</taxon>
        <taxon>Cichlomorphae</taxon>
        <taxon>Cichliformes</taxon>
        <taxon>Cichlidae</taxon>
        <taxon>African cichlids</taxon>
        <taxon>Pseudocrenilabrinae</taxon>
        <taxon>Oreochromini</taxon>
        <taxon>Oreochromis</taxon>
    </lineage>
</organism>
<dbReference type="GO" id="GO:0003676">
    <property type="term" value="F:nucleic acid binding"/>
    <property type="evidence" value="ECO:0007669"/>
    <property type="project" value="InterPro"/>
</dbReference>
<feature type="transmembrane region" description="Helical" evidence="1">
    <location>
        <begin position="100"/>
        <end position="118"/>
    </location>
</feature>
<evidence type="ECO:0000313" key="3">
    <source>
        <dbReference type="Proteomes" id="UP000472276"/>
    </source>
</evidence>
<protein>
    <recommendedName>
        <fullName evidence="4">Tc1-like transposase DDE domain-containing protein</fullName>
    </recommendedName>
</protein>
<accession>A0AAZ1XIP8</accession>
<dbReference type="Proteomes" id="UP000472276">
    <property type="component" value="Unassembled WGS sequence"/>
</dbReference>
<keyword evidence="1" id="KW-1133">Transmembrane helix</keyword>
<name>A0AAZ1XIP8_OREAU</name>
<keyword evidence="1" id="KW-0472">Membrane</keyword>
<reference evidence="3" key="1">
    <citation type="submission" date="2020-03" db="EMBL/GenBank/DDBJ databases">
        <title>Evolution of repeat sequences and sex chromosomes of tilapia species revealed by chromosome-level genomes.</title>
        <authorList>
            <person name="Xu L."/>
            <person name="Tao W."/>
            <person name="Wang D."/>
            <person name="Zhou Q."/>
        </authorList>
    </citation>
    <scope>NUCLEOTIDE SEQUENCE [LARGE SCALE GENOMIC DNA]</scope>
    <source>
        <strain evidence="3">Israel</strain>
    </source>
</reference>
<reference evidence="2" key="3">
    <citation type="submission" date="2025-09" db="UniProtKB">
        <authorList>
            <consortium name="Ensembl"/>
        </authorList>
    </citation>
    <scope>IDENTIFICATION</scope>
</reference>
<dbReference type="Ensembl" id="ENSOABT00000082757.1">
    <property type="protein sequence ID" value="ENSOABP00000067509.1"/>
    <property type="gene ID" value="ENSOABG00000033369.1"/>
</dbReference>
<dbReference type="InterPro" id="IPR036397">
    <property type="entry name" value="RNaseH_sf"/>
</dbReference>
<keyword evidence="1" id="KW-0812">Transmembrane</keyword>
<sequence>MKHTAKMAPEWPREHCVNVLERPSWNPEFNPIQRLWTNLKMAVQRCFQSNLMELERFCKDEWKQLPNNRCAKLEALYSRLEAVIAAEGALTKYKVKAVNSFINVMFLFLFVINLQEFYTNFFHFVISFVKKKCESIF</sequence>
<dbReference type="Gene3D" id="3.30.420.10">
    <property type="entry name" value="Ribonuclease H-like superfamily/Ribonuclease H"/>
    <property type="match status" value="1"/>
</dbReference>
<reference evidence="2" key="2">
    <citation type="submission" date="2025-08" db="UniProtKB">
        <authorList>
            <consortium name="Ensembl"/>
        </authorList>
    </citation>
    <scope>IDENTIFICATION</scope>
</reference>
<keyword evidence="3" id="KW-1185">Reference proteome</keyword>
<proteinExistence type="predicted"/>
<evidence type="ECO:0000313" key="2">
    <source>
        <dbReference type="Ensembl" id="ENSOABP00000067509.1"/>
    </source>
</evidence>
<evidence type="ECO:0000256" key="1">
    <source>
        <dbReference type="SAM" id="Phobius"/>
    </source>
</evidence>
<dbReference type="AlphaFoldDB" id="A0AAZ1XIP8"/>
<evidence type="ECO:0008006" key="4">
    <source>
        <dbReference type="Google" id="ProtNLM"/>
    </source>
</evidence>